<evidence type="ECO:0000256" key="5">
    <source>
        <dbReference type="SAM" id="SignalP"/>
    </source>
</evidence>
<keyword evidence="5" id="KW-0732">Signal</keyword>
<protein>
    <submittedName>
        <fullName evidence="7">Cell wall-associated NlpC family hydrolase</fullName>
    </submittedName>
</protein>
<evidence type="ECO:0000259" key="6">
    <source>
        <dbReference type="PROSITE" id="PS51935"/>
    </source>
</evidence>
<reference evidence="7 8" key="1">
    <citation type="submission" date="2020-08" db="EMBL/GenBank/DDBJ databases">
        <title>Genomic Encyclopedia of Type Strains, Phase IV (KMG-V): Genome sequencing to study the core and pangenomes of soil and plant-associated prokaryotes.</title>
        <authorList>
            <person name="Whitman W."/>
        </authorList>
    </citation>
    <scope>NUCLEOTIDE SEQUENCE [LARGE SCALE GENOMIC DNA]</scope>
    <source>
        <strain evidence="7 8">M2T3</strain>
    </source>
</reference>
<feature type="domain" description="NlpC/P60" evidence="6">
    <location>
        <begin position="41"/>
        <end position="171"/>
    </location>
</feature>
<feature type="signal peptide" evidence="5">
    <location>
        <begin position="1"/>
        <end position="20"/>
    </location>
</feature>
<organism evidence="7 8">
    <name type="scientific">Pedobacter cryoconitis</name>
    <dbReference type="NCBI Taxonomy" id="188932"/>
    <lineage>
        <taxon>Bacteria</taxon>
        <taxon>Pseudomonadati</taxon>
        <taxon>Bacteroidota</taxon>
        <taxon>Sphingobacteriia</taxon>
        <taxon>Sphingobacteriales</taxon>
        <taxon>Sphingobacteriaceae</taxon>
        <taxon>Pedobacter</taxon>
    </lineage>
</organism>
<comment type="caution">
    <text evidence="7">The sequence shown here is derived from an EMBL/GenBank/DDBJ whole genome shotgun (WGS) entry which is preliminary data.</text>
</comment>
<evidence type="ECO:0000313" key="8">
    <source>
        <dbReference type="Proteomes" id="UP000521017"/>
    </source>
</evidence>
<dbReference type="EMBL" id="JACHCC010000001">
    <property type="protein sequence ID" value="MBB6497933.1"/>
    <property type="molecule type" value="Genomic_DNA"/>
</dbReference>
<dbReference type="GO" id="GO:0006508">
    <property type="term" value="P:proteolysis"/>
    <property type="evidence" value="ECO:0007669"/>
    <property type="project" value="UniProtKB-KW"/>
</dbReference>
<name>A0A7X0IZB3_9SPHI</name>
<dbReference type="InterPro" id="IPR000064">
    <property type="entry name" value="NLP_P60_dom"/>
</dbReference>
<dbReference type="Proteomes" id="UP000521017">
    <property type="component" value="Unassembled WGS sequence"/>
</dbReference>
<dbReference type="AlphaFoldDB" id="A0A7X0IZB3"/>
<comment type="similarity">
    <text evidence="1">Belongs to the peptidase C40 family.</text>
</comment>
<dbReference type="PANTHER" id="PTHR47053">
    <property type="entry name" value="MUREIN DD-ENDOPEPTIDASE MEPH-RELATED"/>
    <property type="match status" value="1"/>
</dbReference>
<accession>A0A7X0IZB3</accession>
<gene>
    <name evidence="7" type="ORF">HDF25_000057</name>
</gene>
<feature type="chain" id="PRO_5030909607" evidence="5">
    <location>
        <begin position="21"/>
        <end position="171"/>
    </location>
</feature>
<evidence type="ECO:0000256" key="4">
    <source>
        <dbReference type="ARBA" id="ARBA00022807"/>
    </source>
</evidence>
<evidence type="ECO:0000256" key="2">
    <source>
        <dbReference type="ARBA" id="ARBA00022670"/>
    </source>
</evidence>
<dbReference type="PANTHER" id="PTHR47053:SF1">
    <property type="entry name" value="MUREIN DD-ENDOPEPTIDASE MEPH-RELATED"/>
    <property type="match status" value="1"/>
</dbReference>
<keyword evidence="2" id="KW-0645">Protease</keyword>
<keyword evidence="3 7" id="KW-0378">Hydrolase</keyword>
<evidence type="ECO:0000256" key="3">
    <source>
        <dbReference type="ARBA" id="ARBA00022801"/>
    </source>
</evidence>
<sequence length="171" mass="18873">MKKIFLSFCFVVLFASTGQSQTVPVKYQDLLNKMLVHFSQNKTSNQLIDFAKTLIGIPYRYASSNPSIGFDCSGFVSYVFHNFGVNVPRSSTEFNQTGTPVKLENAKVGDVLIFTGTNPRRRVVGHVGIIASITGDTIQFIHSTSGKAHGVTITTLNPYYKSRLMRAVSIL</sequence>
<dbReference type="RefSeq" id="WP_184621584.1">
    <property type="nucleotide sequence ID" value="NZ_JACHCC010000001.1"/>
</dbReference>
<dbReference type="InterPro" id="IPR051202">
    <property type="entry name" value="Peptidase_C40"/>
</dbReference>
<proteinExistence type="inferred from homology"/>
<dbReference type="InterPro" id="IPR038765">
    <property type="entry name" value="Papain-like_cys_pep_sf"/>
</dbReference>
<dbReference type="Gene3D" id="3.90.1720.10">
    <property type="entry name" value="endopeptidase domain like (from Nostoc punctiforme)"/>
    <property type="match status" value="1"/>
</dbReference>
<dbReference type="Pfam" id="PF00877">
    <property type="entry name" value="NLPC_P60"/>
    <property type="match status" value="1"/>
</dbReference>
<evidence type="ECO:0000256" key="1">
    <source>
        <dbReference type="ARBA" id="ARBA00007074"/>
    </source>
</evidence>
<dbReference type="PROSITE" id="PS51935">
    <property type="entry name" value="NLPC_P60"/>
    <property type="match status" value="1"/>
</dbReference>
<dbReference type="GO" id="GO:0008234">
    <property type="term" value="F:cysteine-type peptidase activity"/>
    <property type="evidence" value="ECO:0007669"/>
    <property type="project" value="UniProtKB-KW"/>
</dbReference>
<dbReference type="SUPFAM" id="SSF54001">
    <property type="entry name" value="Cysteine proteinases"/>
    <property type="match status" value="1"/>
</dbReference>
<keyword evidence="4" id="KW-0788">Thiol protease</keyword>
<evidence type="ECO:0000313" key="7">
    <source>
        <dbReference type="EMBL" id="MBB6497933.1"/>
    </source>
</evidence>